<evidence type="ECO:0000313" key="1">
    <source>
        <dbReference type="EMBL" id="PIR08696.1"/>
    </source>
</evidence>
<dbReference type="Proteomes" id="UP000230707">
    <property type="component" value="Unassembled WGS sequence"/>
</dbReference>
<dbReference type="AlphaFoldDB" id="A0A2H0NKD7"/>
<evidence type="ECO:0000313" key="2">
    <source>
        <dbReference type="Proteomes" id="UP000230707"/>
    </source>
</evidence>
<name>A0A2H0NKD7_9BACT</name>
<accession>A0A2H0NKD7</accession>
<protein>
    <submittedName>
        <fullName evidence="1">Uncharacterized protein</fullName>
    </submittedName>
</protein>
<dbReference type="EMBL" id="PCWS01000036">
    <property type="protein sequence ID" value="PIR08696.1"/>
    <property type="molecule type" value="Genomic_DNA"/>
</dbReference>
<reference evidence="1 2" key="1">
    <citation type="submission" date="2017-09" db="EMBL/GenBank/DDBJ databases">
        <title>Depth-based differentiation of microbial function through sediment-hosted aquifers and enrichment of novel symbionts in the deep terrestrial subsurface.</title>
        <authorList>
            <person name="Probst A.J."/>
            <person name="Ladd B."/>
            <person name="Jarett J.K."/>
            <person name="Geller-Mcgrath D.E."/>
            <person name="Sieber C.M."/>
            <person name="Emerson J.B."/>
            <person name="Anantharaman K."/>
            <person name="Thomas B.C."/>
            <person name="Malmstrom R."/>
            <person name="Stieglmeier M."/>
            <person name="Klingl A."/>
            <person name="Woyke T."/>
            <person name="Ryan C.M."/>
            <person name="Banfield J.F."/>
        </authorList>
    </citation>
    <scope>NUCLEOTIDE SEQUENCE [LARGE SCALE GENOMIC DNA]</scope>
    <source>
        <strain evidence="1">CG11_big_fil_rev_8_21_14_0_20_37_11</strain>
    </source>
</reference>
<organism evidence="1 2">
    <name type="scientific">Candidatus Gottesmanbacteria bacterium CG11_big_fil_rev_8_21_14_0_20_37_11</name>
    <dbReference type="NCBI Taxonomy" id="1974575"/>
    <lineage>
        <taxon>Bacteria</taxon>
        <taxon>Candidatus Gottesmaniibacteriota</taxon>
    </lineage>
</organism>
<proteinExistence type="predicted"/>
<sequence length="64" mass="7823">MNLTDKQIARFQELYKTRFHKDLDREKAYDMGIKLVRMMQIVYKPMTVADFKQLQERRKQTANL</sequence>
<comment type="caution">
    <text evidence="1">The sequence shown here is derived from an EMBL/GenBank/DDBJ whole genome shotgun (WGS) entry which is preliminary data.</text>
</comment>
<gene>
    <name evidence="1" type="ORF">COV53_01700</name>
</gene>